<keyword evidence="2" id="KW-1133">Transmembrane helix</keyword>
<accession>A0AAD5YQG8</accession>
<keyword evidence="2" id="KW-0472">Membrane</keyword>
<dbReference type="PANTHER" id="PTHR38644">
    <property type="entry name" value="EXPRESSED PROTEIN"/>
    <property type="match status" value="1"/>
</dbReference>
<evidence type="ECO:0000313" key="3">
    <source>
        <dbReference type="EMBL" id="KAJ3566525.1"/>
    </source>
</evidence>
<comment type="caution">
    <text evidence="3">The sequence shown here is derived from an EMBL/GenBank/DDBJ whole genome shotgun (WGS) entry which is preliminary data.</text>
</comment>
<protein>
    <submittedName>
        <fullName evidence="3">Uncharacterized protein</fullName>
    </submittedName>
</protein>
<dbReference type="PANTHER" id="PTHR38644:SF1">
    <property type="entry name" value="EXPRESSED PROTEIN"/>
    <property type="match status" value="1"/>
</dbReference>
<dbReference type="Proteomes" id="UP001213000">
    <property type="component" value="Unassembled WGS sequence"/>
</dbReference>
<feature type="coiled-coil region" evidence="1">
    <location>
        <begin position="259"/>
        <end position="293"/>
    </location>
</feature>
<reference evidence="3" key="1">
    <citation type="submission" date="2022-07" db="EMBL/GenBank/DDBJ databases">
        <title>Genome Sequence of Leucocoprinus birnbaumii.</title>
        <authorList>
            <person name="Buettner E."/>
        </authorList>
    </citation>
    <scope>NUCLEOTIDE SEQUENCE</scope>
    <source>
        <strain evidence="3">VT141</strain>
    </source>
</reference>
<name>A0AAD5YQG8_9AGAR</name>
<keyword evidence="4" id="KW-1185">Reference proteome</keyword>
<keyword evidence="1" id="KW-0175">Coiled coil</keyword>
<evidence type="ECO:0000256" key="2">
    <source>
        <dbReference type="SAM" id="Phobius"/>
    </source>
</evidence>
<gene>
    <name evidence="3" type="ORF">NP233_g6957</name>
</gene>
<dbReference type="AlphaFoldDB" id="A0AAD5YQG8"/>
<keyword evidence="2" id="KW-0812">Transmembrane</keyword>
<dbReference type="EMBL" id="JANIEX010000481">
    <property type="protein sequence ID" value="KAJ3566525.1"/>
    <property type="molecule type" value="Genomic_DNA"/>
</dbReference>
<feature type="transmembrane region" description="Helical" evidence="2">
    <location>
        <begin position="196"/>
        <end position="214"/>
    </location>
</feature>
<evidence type="ECO:0000256" key="1">
    <source>
        <dbReference type="SAM" id="Coils"/>
    </source>
</evidence>
<sequence length="299" mass="33012">MRQSGKNEVEGEKENDIVGESLRLASKEMKSVLERLSWWKTIWRVDELILQTGRLLSLQQQITSSASRLVQTQTPSTSASLTSTSLTSTPTNPPLFTANVLKNSLSQLASSPTSYALTPSTLTTPITKRKHQLLTYPTTRLHLKAQKLVLGMSSGIALSSGYTWAGWMGHLGASAAATTHVGNVIWSTVGLGMDPMTGVGVGLLGVAGSLRWAVGRWEKEKRKWWRDWDRIGKGLERDLKATVDKAMEEKVVVVADAACKGLKELCEKRQEELDRVKDEVVQLQTQLKDITARSRTKQI</sequence>
<evidence type="ECO:0000313" key="4">
    <source>
        <dbReference type="Proteomes" id="UP001213000"/>
    </source>
</evidence>
<proteinExistence type="predicted"/>
<organism evidence="3 4">
    <name type="scientific">Leucocoprinus birnbaumii</name>
    <dbReference type="NCBI Taxonomy" id="56174"/>
    <lineage>
        <taxon>Eukaryota</taxon>
        <taxon>Fungi</taxon>
        <taxon>Dikarya</taxon>
        <taxon>Basidiomycota</taxon>
        <taxon>Agaricomycotina</taxon>
        <taxon>Agaricomycetes</taxon>
        <taxon>Agaricomycetidae</taxon>
        <taxon>Agaricales</taxon>
        <taxon>Agaricineae</taxon>
        <taxon>Agaricaceae</taxon>
        <taxon>Leucocoprinus</taxon>
    </lineage>
</organism>
<feature type="transmembrane region" description="Helical" evidence="2">
    <location>
        <begin position="148"/>
        <end position="167"/>
    </location>
</feature>